<dbReference type="PROSITE" id="PS51375">
    <property type="entry name" value="PPR"/>
    <property type="match status" value="1"/>
</dbReference>
<dbReference type="EMBL" id="HBGG01039345">
    <property type="protein sequence ID" value="CAD9220524.1"/>
    <property type="molecule type" value="Transcribed_RNA"/>
</dbReference>
<evidence type="ECO:0000256" key="2">
    <source>
        <dbReference type="PROSITE-ProRule" id="PRU00708"/>
    </source>
</evidence>
<dbReference type="InterPro" id="IPR002885">
    <property type="entry name" value="PPR_rpt"/>
</dbReference>
<dbReference type="AlphaFoldDB" id="A0A7S1T4J7"/>
<keyword evidence="1" id="KW-0677">Repeat</keyword>
<evidence type="ECO:0008006" key="4">
    <source>
        <dbReference type="Google" id="ProtNLM"/>
    </source>
</evidence>
<evidence type="ECO:0000313" key="3">
    <source>
        <dbReference type="EMBL" id="CAD9220524.1"/>
    </source>
</evidence>
<gene>
    <name evidence="3" type="ORF">TCHU04912_LOCUS20243</name>
</gene>
<dbReference type="PANTHER" id="PTHR47936:SF1">
    <property type="entry name" value="PENTATRICOPEPTIDE REPEAT-CONTAINING PROTEIN GUN1, CHLOROPLASTIC"/>
    <property type="match status" value="1"/>
</dbReference>
<proteinExistence type="predicted"/>
<dbReference type="PANTHER" id="PTHR47936">
    <property type="entry name" value="PPR_LONG DOMAIN-CONTAINING PROTEIN"/>
    <property type="match status" value="1"/>
</dbReference>
<protein>
    <recommendedName>
        <fullName evidence="4">Pentacotripeptide-repeat region of PRORP domain-containing protein</fullName>
    </recommendedName>
</protein>
<name>A0A7S1T4J7_9CHLO</name>
<feature type="repeat" description="PPR" evidence="2">
    <location>
        <begin position="28"/>
        <end position="62"/>
    </location>
</feature>
<evidence type="ECO:0000256" key="1">
    <source>
        <dbReference type="ARBA" id="ARBA00022737"/>
    </source>
</evidence>
<sequence length="99" mass="11038">MRAAIEDGQCERALELWDDLRSSGLELSIQAYTTAISACTPLRDADRAASLFNDMRKERIVPDCHAYTALVQAHGSQGKWKTGQRVRLPLLPSYPFSNS</sequence>
<organism evidence="3">
    <name type="scientific">Tetraselmis chuii</name>
    <dbReference type="NCBI Taxonomy" id="63592"/>
    <lineage>
        <taxon>Eukaryota</taxon>
        <taxon>Viridiplantae</taxon>
        <taxon>Chlorophyta</taxon>
        <taxon>core chlorophytes</taxon>
        <taxon>Chlorodendrophyceae</taxon>
        <taxon>Chlorodendrales</taxon>
        <taxon>Chlorodendraceae</taxon>
        <taxon>Tetraselmis</taxon>
    </lineage>
</organism>
<dbReference type="Gene3D" id="1.25.40.10">
    <property type="entry name" value="Tetratricopeptide repeat domain"/>
    <property type="match status" value="1"/>
</dbReference>
<dbReference type="InterPro" id="IPR011990">
    <property type="entry name" value="TPR-like_helical_dom_sf"/>
</dbReference>
<dbReference type="NCBIfam" id="TIGR00756">
    <property type="entry name" value="PPR"/>
    <property type="match status" value="1"/>
</dbReference>
<dbReference type="Pfam" id="PF13812">
    <property type="entry name" value="PPR_3"/>
    <property type="match status" value="1"/>
</dbReference>
<accession>A0A7S1T4J7</accession>
<reference evidence="3" key="1">
    <citation type="submission" date="2021-01" db="EMBL/GenBank/DDBJ databases">
        <authorList>
            <person name="Corre E."/>
            <person name="Pelletier E."/>
            <person name="Niang G."/>
            <person name="Scheremetjew M."/>
            <person name="Finn R."/>
            <person name="Kale V."/>
            <person name="Holt S."/>
            <person name="Cochrane G."/>
            <person name="Meng A."/>
            <person name="Brown T."/>
            <person name="Cohen L."/>
        </authorList>
    </citation>
    <scope>NUCLEOTIDE SEQUENCE</scope>
    <source>
        <strain evidence="3">PLY429</strain>
    </source>
</reference>